<protein>
    <recommendedName>
        <fullName evidence="1">Protein kinase domain-containing protein</fullName>
    </recommendedName>
</protein>
<dbReference type="SUPFAM" id="SSF56112">
    <property type="entry name" value="Protein kinase-like (PK-like)"/>
    <property type="match status" value="1"/>
</dbReference>
<evidence type="ECO:0000313" key="3">
    <source>
        <dbReference type="Proteomes" id="UP000054248"/>
    </source>
</evidence>
<dbReference type="Gene3D" id="1.10.510.10">
    <property type="entry name" value="Transferase(Phosphotransferase) domain 1"/>
    <property type="match status" value="1"/>
</dbReference>
<dbReference type="GO" id="GO:0005634">
    <property type="term" value="C:nucleus"/>
    <property type="evidence" value="ECO:0007669"/>
    <property type="project" value="TreeGrafter"/>
</dbReference>
<gene>
    <name evidence="2" type="ORF">M407DRAFT_45980</name>
</gene>
<proteinExistence type="predicted"/>
<dbReference type="PANTHER" id="PTHR44167:SF30">
    <property type="entry name" value="PHOSPHORYLASE KINASE"/>
    <property type="match status" value="1"/>
</dbReference>
<feature type="non-terminal residue" evidence="2">
    <location>
        <position position="1"/>
    </location>
</feature>
<dbReference type="PANTHER" id="PTHR44167">
    <property type="entry name" value="OVARIAN-SPECIFIC SERINE/THREONINE-PROTEIN KINASE LOK-RELATED"/>
    <property type="match status" value="1"/>
</dbReference>
<dbReference type="Proteomes" id="UP000054248">
    <property type="component" value="Unassembled WGS sequence"/>
</dbReference>
<evidence type="ECO:0000259" key="1">
    <source>
        <dbReference type="PROSITE" id="PS50011"/>
    </source>
</evidence>
<evidence type="ECO:0000313" key="2">
    <source>
        <dbReference type="EMBL" id="KIO31891.1"/>
    </source>
</evidence>
<dbReference type="HOGENOM" id="CLU_044121_2_1_1"/>
<dbReference type="OrthoDB" id="5987198at2759"/>
<dbReference type="InterPro" id="IPR011009">
    <property type="entry name" value="Kinase-like_dom_sf"/>
</dbReference>
<dbReference type="AlphaFoldDB" id="A0A0C3QSG8"/>
<organism evidence="2 3">
    <name type="scientific">Tulasnella calospora MUT 4182</name>
    <dbReference type="NCBI Taxonomy" id="1051891"/>
    <lineage>
        <taxon>Eukaryota</taxon>
        <taxon>Fungi</taxon>
        <taxon>Dikarya</taxon>
        <taxon>Basidiomycota</taxon>
        <taxon>Agaricomycotina</taxon>
        <taxon>Agaricomycetes</taxon>
        <taxon>Cantharellales</taxon>
        <taxon>Tulasnellaceae</taxon>
        <taxon>Tulasnella</taxon>
    </lineage>
</organism>
<dbReference type="EMBL" id="KN822959">
    <property type="protein sequence ID" value="KIO31891.1"/>
    <property type="molecule type" value="Genomic_DNA"/>
</dbReference>
<reference evidence="2 3" key="1">
    <citation type="submission" date="2014-04" db="EMBL/GenBank/DDBJ databases">
        <authorList>
            <consortium name="DOE Joint Genome Institute"/>
            <person name="Kuo A."/>
            <person name="Girlanda M."/>
            <person name="Perotto S."/>
            <person name="Kohler A."/>
            <person name="Nagy L.G."/>
            <person name="Floudas D."/>
            <person name="Copeland A."/>
            <person name="Barry K.W."/>
            <person name="Cichocki N."/>
            <person name="Veneault-Fourrey C."/>
            <person name="LaButti K."/>
            <person name="Lindquist E.A."/>
            <person name="Lipzen A."/>
            <person name="Lundell T."/>
            <person name="Morin E."/>
            <person name="Murat C."/>
            <person name="Sun H."/>
            <person name="Tunlid A."/>
            <person name="Henrissat B."/>
            <person name="Grigoriev I.V."/>
            <person name="Hibbett D.S."/>
            <person name="Martin F."/>
            <person name="Nordberg H.P."/>
            <person name="Cantor M.N."/>
            <person name="Hua S.X."/>
        </authorList>
    </citation>
    <scope>NUCLEOTIDE SEQUENCE [LARGE SCALE GENOMIC DNA]</scope>
    <source>
        <strain evidence="2 3">MUT 4182</strain>
    </source>
</reference>
<feature type="non-terminal residue" evidence="2">
    <location>
        <position position="309"/>
    </location>
</feature>
<dbReference type="GO" id="GO:0005524">
    <property type="term" value="F:ATP binding"/>
    <property type="evidence" value="ECO:0007669"/>
    <property type="project" value="InterPro"/>
</dbReference>
<keyword evidence="3" id="KW-1185">Reference proteome</keyword>
<reference evidence="3" key="2">
    <citation type="submission" date="2015-01" db="EMBL/GenBank/DDBJ databases">
        <title>Evolutionary Origins and Diversification of the Mycorrhizal Mutualists.</title>
        <authorList>
            <consortium name="DOE Joint Genome Institute"/>
            <consortium name="Mycorrhizal Genomics Consortium"/>
            <person name="Kohler A."/>
            <person name="Kuo A."/>
            <person name="Nagy L.G."/>
            <person name="Floudas D."/>
            <person name="Copeland A."/>
            <person name="Barry K.W."/>
            <person name="Cichocki N."/>
            <person name="Veneault-Fourrey C."/>
            <person name="LaButti K."/>
            <person name="Lindquist E.A."/>
            <person name="Lipzen A."/>
            <person name="Lundell T."/>
            <person name="Morin E."/>
            <person name="Murat C."/>
            <person name="Riley R."/>
            <person name="Ohm R."/>
            <person name="Sun H."/>
            <person name="Tunlid A."/>
            <person name="Henrissat B."/>
            <person name="Grigoriev I.V."/>
            <person name="Hibbett D.S."/>
            <person name="Martin F."/>
        </authorList>
    </citation>
    <scope>NUCLEOTIDE SEQUENCE [LARGE SCALE GENOMIC DNA]</scope>
    <source>
        <strain evidence="3">MUT 4182</strain>
    </source>
</reference>
<sequence>LCEQEEQWVSRYDFLRARGYLLRPRYRPGWVPSWRDGKSPKFRHEDSISALALHAERISDGQQVFLKAAPRTSPEIEIGKYLSSPELRNIPQNHLIPLFDVLDDPVDQNGVILVLPLLRLLGINLPDSVHEVLSFVEQTLEGLVFLHGHQIAHRDCAYDNILMDRHALYPNGWHPQSWLATRDGLASTGRRALREVQDLRYYFIDFGLSTHCESLTIGEDGQEGAPELSLTVPYDPYKLDVYILGKTYGRLLVPPFARGELTFLWPLVAYMTPKLPHERPTAIQALERLKELRASLSEAELSRRLRPLR</sequence>
<dbReference type="GO" id="GO:0044773">
    <property type="term" value="P:mitotic DNA damage checkpoint signaling"/>
    <property type="evidence" value="ECO:0007669"/>
    <property type="project" value="TreeGrafter"/>
</dbReference>
<dbReference type="STRING" id="1051891.A0A0C3QSG8"/>
<name>A0A0C3QSG8_9AGAM</name>
<dbReference type="InterPro" id="IPR000719">
    <property type="entry name" value="Prot_kinase_dom"/>
</dbReference>
<feature type="domain" description="Protein kinase" evidence="1">
    <location>
        <begin position="1"/>
        <end position="309"/>
    </location>
</feature>
<dbReference type="PROSITE" id="PS50011">
    <property type="entry name" value="PROTEIN_KINASE_DOM"/>
    <property type="match status" value="1"/>
</dbReference>
<accession>A0A0C3QSG8</accession>
<dbReference type="GO" id="GO:0004674">
    <property type="term" value="F:protein serine/threonine kinase activity"/>
    <property type="evidence" value="ECO:0007669"/>
    <property type="project" value="TreeGrafter"/>
</dbReference>
<dbReference type="SMART" id="SM00220">
    <property type="entry name" value="S_TKc"/>
    <property type="match status" value="1"/>
</dbReference>